<dbReference type="AlphaFoldDB" id="A0A1G9JDX2"/>
<evidence type="ECO:0000313" key="2">
    <source>
        <dbReference type="Proteomes" id="UP000198510"/>
    </source>
</evidence>
<gene>
    <name evidence="1" type="ORF">SAMN05421823_105280</name>
</gene>
<protein>
    <recommendedName>
        <fullName evidence="3">MG2 domain-containing protein</fullName>
    </recommendedName>
</protein>
<name>A0A1G9JDX2_9BACT</name>
<organism evidence="1 2">
    <name type="scientific">Catalinimonas alkaloidigena</name>
    <dbReference type="NCBI Taxonomy" id="1075417"/>
    <lineage>
        <taxon>Bacteria</taxon>
        <taxon>Pseudomonadati</taxon>
        <taxon>Bacteroidota</taxon>
        <taxon>Cytophagia</taxon>
        <taxon>Cytophagales</taxon>
        <taxon>Catalimonadaceae</taxon>
        <taxon>Catalinimonas</taxon>
    </lineage>
</organism>
<dbReference type="STRING" id="1075417.SAMN05421823_105280"/>
<evidence type="ECO:0008006" key="3">
    <source>
        <dbReference type="Google" id="ProtNLM"/>
    </source>
</evidence>
<sequence>MRDVLRLILLGWLTSSALSYGQEAPPRAETVALEAAREWYLLGDSVWFVAGVAGGAEPRSQVVYVELISPNGQLIRRHQLTLEKGLCAGVFALPDTLPGAYQLRAFTRLMAQSAPPAVVRQTIWAFPPQTEHEFDPEVHVPDVTHLTLAPAGGLLLADRPTDVAFRVVGQASDLVLLDDSNQVRKAIEIPAGGLGTFALRPERDRHYRLRFQNGAQKMQYVTLPPVRTEGMLVWLDTLTPQGLQARLQRVGPPRSGTIALVQDEKTWHQQALAMSDSVTRVTLPTQGLPGGWYALIVRDSLGQEQSRHAVHLEEPAPLQITLNRPDYAPRGTVTGTVHAAGLAEVAVVVTELEREAPALPETPTLWPLLRPVDQAKATPPASAVATGTPEQEQAIRGRLVAEGTPLVARRVTLSVPGPLPEYEMTLTDAEGRFSFPVLAARPTIISAVAADEPGARLELEMDRLSVPVALEKPALQDTTGLGRWLAEARLRHQIHRVYFPDTAQPAADYRLRRPYERPTLVLPLDDYLSIASGEELIREAVMEVKVSTKKGERRLQALNPYSKMFYKPPPLLLIDGLPEDDPTRFLDMPARDMIAVEILRVPQSNLEMGTEGGYGVVAVYTRAGTYHPSRPELVRKLPWVGYAGPQVLPAPSLPATVPDLRATLYCRTLPLDAQGQATFSFPQADQPGRFQVQVFGVDAAGQWHEASTTYSVVFP</sequence>
<evidence type="ECO:0000313" key="1">
    <source>
        <dbReference type="EMBL" id="SDL35416.1"/>
    </source>
</evidence>
<dbReference type="EMBL" id="FNFO01000005">
    <property type="protein sequence ID" value="SDL35416.1"/>
    <property type="molecule type" value="Genomic_DNA"/>
</dbReference>
<accession>A0A1G9JDX2</accession>
<dbReference type="RefSeq" id="WP_089683433.1">
    <property type="nucleotide sequence ID" value="NZ_FNFO01000005.1"/>
</dbReference>
<keyword evidence="2" id="KW-1185">Reference proteome</keyword>
<dbReference type="Proteomes" id="UP000198510">
    <property type="component" value="Unassembled WGS sequence"/>
</dbReference>
<proteinExistence type="predicted"/>
<reference evidence="1 2" key="1">
    <citation type="submission" date="2016-10" db="EMBL/GenBank/DDBJ databases">
        <authorList>
            <person name="de Groot N.N."/>
        </authorList>
    </citation>
    <scope>NUCLEOTIDE SEQUENCE [LARGE SCALE GENOMIC DNA]</scope>
    <source>
        <strain evidence="1 2">DSM 25186</strain>
    </source>
</reference>
<dbReference type="OrthoDB" id="679547at2"/>